<feature type="compositionally biased region" description="Pro residues" evidence="3">
    <location>
        <begin position="44"/>
        <end position="55"/>
    </location>
</feature>
<proteinExistence type="predicted"/>
<organism evidence="4 5">
    <name type="scientific">Pleuronectes platessa</name>
    <name type="common">European plaice</name>
    <dbReference type="NCBI Taxonomy" id="8262"/>
    <lineage>
        <taxon>Eukaryota</taxon>
        <taxon>Metazoa</taxon>
        <taxon>Chordata</taxon>
        <taxon>Craniata</taxon>
        <taxon>Vertebrata</taxon>
        <taxon>Euteleostomi</taxon>
        <taxon>Actinopterygii</taxon>
        <taxon>Neopterygii</taxon>
        <taxon>Teleostei</taxon>
        <taxon>Neoteleostei</taxon>
        <taxon>Acanthomorphata</taxon>
        <taxon>Carangaria</taxon>
        <taxon>Pleuronectiformes</taxon>
        <taxon>Pleuronectoidei</taxon>
        <taxon>Pleuronectidae</taxon>
        <taxon>Pleuronectes</taxon>
    </lineage>
</organism>
<dbReference type="GO" id="GO:0016887">
    <property type="term" value="F:ATP hydrolysis activity"/>
    <property type="evidence" value="ECO:0007669"/>
    <property type="project" value="TreeGrafter"/>
</dbReference>
<dbReference type="PANTHER" id="PTHR23077">
    <property type="entry name" value="AAA-FAMILY ATPASE"/>
    <property type="match status" value="1"/>
</dbReference>
<evidence type="ECO:0000256" key="3">
    <source>
        <dbReference type="SAM" id="MobiDB-lite"/>
    </source>
</evidence>
<dbReference type="InterPro" id="IPR050168">
    <property type="entry name" value="AAA_ATPase_domain"/>
</dbReference>
<evidence type="ECO:0000256" key="1">
    <source>
        <dbReference type="ARBA" id="ARBA00022741"/>
    </source>
</evidence>
<evidence type="ECO:0000313" key="5">
    <source>
        <dbReference type="Proteomes" id="UP001153269"/>
    </source>
</evidence>
<keyword evidence="1" id="KW-0547">Nucleotide-binding</keyword>
<feature type="non-terminal residue" evidence="4">
    <location>
        <position position="320"/>
    </location>
</feature>
<name>A0A9N7VV47_PLEPL</name>
<protein>
    <submittedName>
        <fullName evidence="4">Uncharacterized protein</fullName>
    </submittedName>
</protein>
<sequence>FRWNDVVTKEPINACPTCQAKYWSLGSTSLYLLLFISFPLPPPPPPLTPTPPAPTPGSLRTGRQSDEFSNLKAEGRLCFSGAPGSRSAWKPGPLVQNESQCEDSVRVQRLLVRSLQPSLITPDVTSCMACVCVCLLPCLRWPGFSPAVACLARSQGLHCLYNPGSLDPGRATTKESVVTAVERRRRILVCPSACLCLRGACHLMTSDKRDSDGFGYSRTVALMRPGRLDRIVYVPLPDAPTRQEIFSLQFRYMPVAQDVSVDDLVTRTNKYSGAESALVISLKTARNRTNTSLCDTFVSGPEQRNRYCLPGHGQIRNDKR</sequence>
<dbReference type="Proteomes" id="UP001153269">
    <property type="component" value="Unassembled WGS sequence"/>
</dbReference>
<dbReference type="Gene3D" id="1.10.8.60">
    <property type="match status" value="1"/>
</dbReference>
<dbReference type="GO" id="GO:0005524">
    <property type="term" value="F:ATP binding"/>
    <property type="evidence" value="ECO:0007669"/>
    <property type="project" value="UniProtKB-KW"/>
</dbReference>
<dbReference type="GO" id="GO:0005737">
    <property type="term" value="C:cytoplasm"/>
    <property type="evidence" value="ECO:0007669"/>
    <property type="project" value="TreeGrafter"/>
</dbReference>
<keyword evidence="2" id="KW-0067">ATP-binding</keyword>
<dbReference type="InterPro" id="IPR027417">
    <property type="entry name" value="P-loop_NTPase"/>
</dbReference>
<accession>A0A9N7VV47</accession>
<dbReference type="PANTHER" id="PTHR23077:SF27">
    <property type="entry name" value="ATPASE FAMILY GENE 2 PROTEIN HOMOLOG A"/>
    <property type="match status" value="1"/>
</dbReference>
<dbReference type="AlphaFoldDB" id="A0A9N7VV47"/>
<gene>
    <name evidence="4" type="ORF">PLEPLA_LOCUS43579</name>
</gene>
<feature type="region of interest" description="Disordered" evidence="3">
    <location>
        <begin position="44"/>
        <end position="65"/>
    </location>
</feature>
<dbReference type="EMBL" id="CADEAL010004269">
    <property type="protein sequence ID" value="CAB1455798.1"/>
    <property type="molecule type" value="Genomic_DNA"/>
</dbReference>
<dbReference type="SUPFAM" id="SSF52540">
    <property type="entry name" value="P-loop containing nucleoside triphosphate hydrolases"/>
    <property type="match status" value="1"/>
</dbReference>
<keyword evidence="5" id="KW-1185">Reference proteome</keyword>
<evidence type="ECO:0000256" key="2">
    <source>
        <dbReference type="ARBA" id="ARBA00022840"/>
    </source>
</evidence>
<evidence type="ECO:0000313" key="4">
    <source>
        <dbReference type="EMBL" id="CAB1455798.1"/>
    </source>
</evidence>
<comment type="caution">
    <text evidence="4">The sequence shown here is derived from an EMBL/GenBank/DDBJ whole genome shotgun (WGS) entry which is preliminary data.</text>
</comment>
<dbReference type="Gene3D" id="3.40.50.300">
    <property type="entry name" value="P-loop containing nucleotide triphosphate hydrolases"/>
    <property type="match status" value="1"/>
</dbReference>
<reference evidence="4" key="1">
    <citation type="submission" date="2020-03" db="EMBL/GenBank/DDBJ databases">
        <authorList>
            <person name="Weist P."/>
        </authorList>
    </citation>
    <scope>NUCLEOTIDE SEQUENCE</scope>
</reference>